<dbReference type="EMBL" id="JAAVJL010000002">
    <property type="protein sequence ID" value="NMF59684.1"/>
    <property type="molecule type" value="Genomic_DNA"/>
</dbReference>
<sequence length="101" mass="11522">MLQTEFKFTLPKGLYLNGELHQQGKIKRLTAKDELVIQDLANRHPNIDVVFCVLAQAIAQLGSLTKVMPHQLEQLFLPDFLYFQSLFSQLQPQNLDPSGEL</sequence>
<evidence type="ECO:0000313" key="1">
    <source>
        <dbReference type="EMBL" id="NMF59684.1"/>
    </source>
</evidence>
<gene>
    <name evidence="1" type="ORF">HC246_17085</name>
</gene>
<dbReference type="RefSeq" id="WP_169364681.1">
    <property type="nucleotide sequence ID" value="NZ_JAAVJL010000002.1"/>
</dbReference>
<dbReference type="Proteomes" id="UP000738376">
    <property type="component" value="Unassembled WGS sequence"/>
</dbReference>
<evidence type="ECO:0008006" key="3">
    <source>
        <dbReference type="Google" id="ProtNLM"/>
    </source>
</evidence>
<comment type="caution">
    <text evidence="1">The sequence shown here is derived from an EMBL/GenBank/DDBJ whole genome shotgun (WGS) entry which is preliminary data.</text>
</comment>
<name>A0ABX1LY57_9CYAN</name>
<keyword evidence="2" id="KW-1185">Reference proteome</keyword>
<proteinExistence type="predicted"/>
<protein>
    <recommendedName>
        <fullName evidence="3">Phage tail assembly protein</fullName>
    </recommendedName>
</protein>
<evidence type="ECO:0000313" key="2">
    <source>
        <dbReference type="Proteomes" id="UP000738376"/>
    </source>
</evidence>
<accession>A0ABX1LY57</accession>
<reference evidence="1 2" key="1">
    <citation type="submission" date="2020-03" db="EMBL/GenBank/DDBJ databases">
        <title>Draft Genome Sequence of 2-Methylisoborneol Producing Pseudanabaena yagii Strain GIHE-NHR1 Isolated from North Han River in South Korea.</title>
        <authorList>
            <person name="Jeong J."/>
        </authorList>
    </citation>
    <scope>NUCLEOTIDE SEQUENCE [LARGE SCALE GENOMIC DNA]</scope>
    <source>
        <strain evidence="1 2">GIHE-NHR1</strain>
    </source>
</reference>
<organism evidence="1 2">
    <name type="scientific">Pseudanabaena yagii GIHE-NHR1</name>
    <dbReference type="NCBI Taxonomy" id="2722753"/>
    <lineage>
        <taxon>Bacteria</taxon>
        <taxon>Bacillati</taxon>
        <taxon>Cyanobacteriota</taxon>
        <taxon>Cyanophyceae</taxon>
        <taxon>Pseudanabaenales</taxon>
        <taxon>Pseudanabaenaceae</taxon>
        <taxon>Pseudanabaena</taxon>
        <taxon>Pseudanabaena yagii</taxon>
    </lineage>
</organism>